<dbReference type="CDD" id="cd07042">
    <property type="entry name" value="STAS_SulP_like_sulfate_transporter"/>
    <property type="match status" value="1"/>
</dbReference>
<keyword evidence="2 5" id="KW-0812">Transmembrane</keyword>
<dbReference type="AlphaFoldDB" id="A0A9X6RBX7"/>
<dbReference type="Pfam" id="PF00916">
    <property type="entry name" value="Sulfate_transp"/>
    <property type="match status" value="1"/>
</dbReference>
<comment type="subcellular location">
    <subcellularLocation>
        <location evidence="1">Membrane</location>
        <topology evidence="1">Multi-pass membrane protein</topology>
    </subcellularLocation>
</comment>
<dbReference type="InterPro" id="IPR002645">
    <property type="entry name" value="STAS_dom"/>
</dbReference>
<dbReference type="Proteomes" id="UP000195160">
    <property type="component" value="Unassembled WGS sequence"/>
</dbReference>
<feature type="domain" description="STAS" evidence="6">
    <location>
        <begin position="409"/>
        <end position="524"/>
    </location>
</feature>
<evidence type="ECO:0000259" key="6">
    <source>
        <dbReference type="PROSITE" id="PS50801"/>
    </source>
</evidence>
<dbReference type="PROSITE" id="PS50801">
    <property type="entry name" value="STAS"/>
    <property type="match status" value="1"/>
</dbReference>
<dbReference type="InterPro" id="IPR001902">
    <property type="entry name" value="SLC26A/SulP_fam"/>
</dbReference>
<dbReference type="SUPFAM" id="SSF52091">
    <property type="entry name" value="SpoIIaa-like"/>
    <property type="match status" value="1"/>
</dbReference>
<name>A0A9X6RBX7_BACTV</name>
<evidence type="ECO:0000313" key="7">
    <source>
        <dbReference type="EMBL" id="OUB89765.1"/>
    </source>
</evidence>
<feature type="transmembrane region" description="Helical" evidence="5">
    <location>
        <begin position="363"/>
        <end position="393"/>
    </location>
</feature>
<dbReference type="InterPro" id="IPR036513">
    <property type="entry name" value="STAS_dom_sf"/>
</dbReference>
<dbReference type="RefSeq" id="WP_088069243.1">
    <property type="nucleotide sequence ID" value="NZ_MOOV01000234.1"/>
</dbReference>
<evidence type="ECO:0000256" key="5">
    <source>
        <dbReference type="SAM" id="Phobius"/>
    </source>
</evidence>
<evidence type="ECO:0000256" key="3">
    <source>
        <dbReference type="ARBA" id="ARBA00022989"/>
    </source>
</evidence>
<proteinExistence type="predicted"/>
<feature type="transmembrane region" description="Helical" evidence="5">
    <location>
        <begin position="229"/>
        <end position="255"/>
    </location>
</feature>
<feature type="transmembrane region" description="Helical" evidence="5">
    <location>
        <begin position="87"/>
        <end position="107"/>
    </location>
</feature>
<dbReference type="GO" id="GO:0016020">
    <property type="term" value="C:membrane"/>
    <property type="evidence" value="ECO:0007669"/>
    <property type="project" value="UniProtKB-SubCell"/>
</dbReference>
<feature type="transmembrane region" description="Helical" evidence="5">
    <location>
        <begin position="308"/>
        <end position="327"/>
    </location>
</feature>
<dbReference type="Pfam" id="PF01740">
    <property type="entry name" value="STAS"/>
    <property type="match status" value="1"/>
</dbReference>
<gene>
    <name evidence="7" type="ORF">BK784_26440</name>
</gene>
<comment type="caution">
    <text evidence="7">The sequence shown here is derived from an EMBL/GenBank/DDBJ whole genome shotgun (WGS) entry which is preliminary data.</text>
</comment>
<feature type="transmembrane region" description="Helical" evidence="5">
    <location>
        <begin position="119"/>
        <end position="141"/>
    </location>
</feature>
<evidence type="ECO:0000256" key="4">
    <source>
        <dbReference type="ARBA" id="ARBA00023136"/>
    </source>
</evidence>
<evidence type="ECO:0000256" key="1">
    <source>
        <dbReference type="ARBA" id="ARBA00004141"/>
    </source>
</evidence>
<evidence type="ECO:0000313" key="8">
    <source>
        <dbReference type="Proteomes" id="UP000195160"/>
    </source>
</evidence>
<feature type="transmembrane region" description="Helical" evidence="5">
    <location>
        <begin position="161"/>
        <end position="179"/>
    </location>
</feature>
<dbReference type="PANTHER" id="PTHR11814">
    <property type="entry name" value="SULFATE TRANSPORTER"/>
    <property type="match status" value="1"/>
</dbReference>
<sequence>MKFTLNRTEIFNDILAGITAAIVALPLALAFGVASGLGAVAGLYGAIGLGLFAALFGGTRTQISGPTGPMTVVCATVIASFSNNLGIIVSVFVLAGLFQILFGVFRLGRYIQYVPYPVISGFMSGIGIIIILLQISPFIGLPSPAKAWDIIMQLPSIVSKVNIQAILLGSITILIVYFFPKITKKTPSTLIALLFGTIISILFDLKVPLIGEIPVGLPNIKFPALDLEILPTILIPGLTLAALGSIDSLLTSVVADKLTKEKHQSNRELIGQGIGNIVASFLGGIPGAGATMRTVVNIQSGGKSRLSGVVHALVLFIILLVLGPYASLIPMPVLAGILITVGIGIIDYKGIKDFKYIPRSDAIVTVIVLILTIFVDLLQAVAVGIIASSLFLISHTNTSINRFWKENVLTMPLNQHEHLLIKRFRGPLFFGISNIFQDKIVSYINQTKPKISAMILDMSEVSYIDQSGFYALSDSFADISANDITLIFVFPQNELFNTVREKIDIDAKDNIQLAHSYEEAIQLVQKKYKLPLRGHHTRPST</sequence>
<dbReference type="GO" id="GO:0055085">
    <property type="term" value="P:transmembrane transport"/>
    <property type="evidence" value="ECO:0007669"/>
    <property type="project" value="InterPro"/>
</dbReference>
<protein>
    <recommendedName>
        <fullName evidence="6">STAS domain-containing protein</fullName>
    </recommendedName>
</protein>
<dbReference type="Gene3D" id="3.30.750.24">
    <property type="entry name" value="STAS domain"/>
    <property type="match status" value="1"/>
</dbReference>
<feature type="transmembrane region" description="Helical" evidence="5">
    <location>
        <begin position="37"/>
        <end position="56"/>
    </location>
</feature>
<keyword evidence="4 5" id="KW-0472">Membrane</keyword>
<feature type="transmembrane region" description="Helical" evidence="5">
    <location>
        <begin position="12"/>
        <end position="31"/>
    </location>
</feature>
<evidence type="ECO:0000256" key="2">
    <source>
        <dbReference type="ARBA" id="ARBA00022692"/>
    </source>
</evidence>
<reference evidence="7 8" key="1">
    <citation type="submission" date="2016-10" db="EMBL/GenBank/DDBJ databases">
        <title>Comparative genomics of Bacillus thuringiensis reveals a path to pathogens against multiple invertebrate hosts.</title>
        <authorList>
            <person name="Zheng J."/>
            <person name="Gao Q."/>
            <person name="Liu H."/>
            <person name="Peng D."/>
            <person name="Ruan L."/>
            <person name="Sun M."/>
        </authorList>
    </citation>
    <scope>NUCLEOTIDE SEQUENCE [LARGE SCALE GENOMIC DNA]</scope>
    <source>
        <strain evidence="7">T30001</strain>
    </source>
</reference>
<dbReference type="EMBL" id="MOOV01000234">
    <property type="protein sequence ID" value="OUB89765.1"/>
    <property type="molecule type" value="Genomic_DNA"/>
</dbReference>
<feature type="transmembrane region" description="Helical" evidence="5">
    <location>
        <begin position="333"/>
        <end position="351"/>
    </location>
</feature>
<accession>A0A9X6RBX7</accession>
<dbReference type="InterPro" id="IPR011547">
    <property type="entry name" value="SLC26A/SulP_dom"/>
</dbReference>
<feature type="transmembrane region" description="Helical" evidence="5">
    <location>
        <begin position="191"/>
        <end position="209"/>
    </location>
</feature>
<organism evidence="7 8">
    <name type="scientific">Bacillus thuringiensis subsp. medellin</name>
    <dbReference type="NCBI Taxonomy" id="79672"/>
    <lineage>
        <taxon>Bacteria</taxon>
        <taxon>Bacillati</taxon>
        <taxon>Bacillota</taxon>
        <taxon>Bacilli</taxon>
        <taxon>Bacillales</taxon>
        <taxon>Bacillaceae</taxon>
        <taxon>Bacillus</taxon>
        <taxon>Bacillus cereus group</taxon>
    </lineage>
</organism>
<keyword evidence="3 5" id="KW-1133">Transmembrane helix</keyword>